<feature type="compositionally biased region" description="Gly residues" evidence="1">
    <location>
        <begin position="132"/>
        <end position="143"/>
    </location>
</feature>
<evidence type="ECO:0000256" key="2">
    <source>
        <dbReference type="SAM" id="SignalP"/>
    </source>
</evidence>
<name>A0A1D2A271_AUXPR</name>
<proteinExistence type="predicted"/>
<feature type="compositionally biased region" description="Gly residues" evidence="1">
    <location>
        <begin position="167"/>
        <end position="183"/>
    </location>
</feature>
<dbReference type="AlphaFoldDB" id="A0A1D2A271"/>
<feature type="compositionally biased region" description="Basic and acidic residues" evidence="1">
    <location>
        <begin position="92"/>
        <end position="106"/>
    </location>
</feature>
<feature type="chain" id="PRO_5008901351" description="Secreted protein" evidence="2">
    <location>
        <begin position="21"/>
        <end position="330"/>
    </location>
</feature>
<evidence type="ECO:0000313" key="3">
    <source>
        <dbReference type="EMBL" id="JAT73292.1"/>
    </source>
</evidence>
<dbReference type="EMBL" id="GDKF01005330">
    <property type="protein sequence ID" value="JAT73292.1"/>
    <property type="molecule type" value="Transcribed_RNA"/>
</dbReference>
<feature type="region of interest" description="Disordered" evidence="1">
    <location>
        <begin position="88"/>
        <end position="242"/>
    </location>
</feature>
<gene>
    <name evidence="3" type="ORF">g.35629</name>
</gene>
<accession>A0A1D2A271</accession>
<evidence type="ECO:0008006" key="4">
    <source>
        <dbReference type="Google" id="ProtNLM"/>
    </source>
</evidence>
<organism evidence="3">
    <name type="scientific">Auxenochlorella protothecoides</name>
    <name type="common">Green microalga</name>
    <name type="synonym">Chlorella protothecoides</name>
    <dbReference type="NCBI Taxonomy" id="3075"/>
    <lineage>
        <taxon>Eukaryota</taxon>
        <taxon>Viridiplantae</taxon>
        <taxon>Chlorophyta</taxon>
        <taxon>core chlorophytes</taxon>
        <taxon>Trebouxiophyceae</taxon>
        <taxon>Chlorellales</taxon>
        <taxon>Chlorellaceae</taxon>
        <taxon>Auxenochlorella</taxon>
    </lineage>
</organism>
<feature type="signal peptide" evidence="2">
    <location>
        <begin position="1"/>
        <end position="20"/>
    </location>
</feature>
<feature type="compositionally biased region" description="Basic residues" evidence="1">
    <location>
        <begin position="121"/>
        <end position="131"/>
    </location>
</feature>
<sequence>MYDVLVSIALLVATVPVARDSRCDVCTPRTARTARSKYVLRTFRHLPMRAAGWLNSHENYTPLIGNYQALLQVRIPAEPWPSACRAIATPRLRREPQPTPLRHGEGDPPVPAPAGVPGLPRTRHAVQHHGRGPGVGVHEGGPGAARPHPHQHRDQRDQQAQDPRTGGIRGPGQAGGRGGGGAGHAPPHRLCRQPAGPVGPLPRRPGAGRAGGPGPPPPPPGPCRQPHRRPGPGLWRGGAGHARGAGRFAAAVCGRHRARGLRHGHRAARPGAPCPRSLRPASAPGPAGRRGSGRSQRPGPGQPRRGRRAAVRHRPHRHLRLGRAAARPAL</sequence>
<keyword evidence="2" id="KW-0732">Signal</keyword>
<feature type="compositionally biased region" description="Basic residues" evidence="1">
    <location>
        <begin position="304"/>
        <end position="321"/>
    </location>
</feature>
<reference evidence="3" key="1">
    <citation type="submission" date="2015-08" db="EMBL/GenBank/DDBJ databases">
        <authorList>
            <person name="Babu N.S."/>
            <person name="Beckwith C.J."/>
            <person name="Beseler K.G."/>
            <person name="Brison A."/>
            <person name="Carone J.V."/>
            <person name="Caskin T.P."/>
            <person name="Diamond M."/>
            <person name="Durham M.E."/>
            <person name="Foxe J.M."/>
            <person name="Go M."/>
            <person name="Henderson B.A."/>
            <person name="Jones I.B."/>
            <person name="McGettigan J.A."/>
            <person name="Micheletti S.J."/>
            <person name="Nasrallah M.E."/>
            <person name="Ortiz D."/>
            <person name="Piller C.R."/>
            <person name="Privatt S.R."/>
            <person name="Schneider S.L."/>
            <person name="Sharp S."/>
            <person name="Smith T.C."/>
            <person name="Stanton J.D."/>
            <person name="Ullery H.E."/>
            <person name="Wilson R.J."/>
            <person name="Serrano M.G."/>
            <person name="Buck G."/>
            <person name="Lee V."/>
            <person name="Wang Y."/>
            <person name="Carvalho R."/>
            <person name="Voegtly L."/>
            <person name="Shi R."/>
            <person name="Duckworth R."/>
            <person name="Johnson A."/>
            <person name="Loviza R."/>
            <person name="Walstead R."/>
            <person name="Shah Z."/>
            <person name="Kiflezghi M."/>
            <person name="Wade K."/>
            <person name="Ball S.L."/>
            <person name="Bradley K.W."/>
            <person name="Asai D.J."/>
            <person name="Bowman C.A."/>
            <person name="Russell D.A."/>
            <person name="Pope W.H."/>
            <person name="Jacobs-Sera D."/>
            <person name="Hendrix R.W."/>
            <person name="Hatfull G.F."/>
        </authorList>
    </citation>
    <scope>NUCLEOTIDE SEQUENCE</scope>
</reference>
<feature type="compositionally biased region" description="Low complexity" evidence="1">
    <location>
        <begin position="275"/>
        <end position="303"/>
    </location>
</feature>
<feature type="region of interest" description="Disordered" evidence="1">
    <location>
        <begin position="260"/>
        <end position="330"/>
    </location>
</feature>
<protein>
    <recommendedName>
        <fullName evidence="4">Secreted protein</fullName>
    </recommendedName>
</protein>
<evidence type="ECO:0000256" key="1">
    <source>
        <dbReference type="SAM" id="MobiDB-lite"/>
    </source>
</evidence>
<feature type="compositionally biased region" description="Pro residues" evidence="1">
    <location>
        <begin position="213"/>
        <end position="223"/>
    </location>
</feature>